<evidence type="ECO:0000313" key="1">
    <source>
        <dbReference type="EMBL" id="AXB85513.1"/>
    </source>
</evidence>
<dbReference type="EMBL" id="CP040626">
    <property type="protein sequence ID" value="QMW91632.1"/>
    <property type="molecule type" value="Genomic_DNA"/>
</dbReference>
<sequence>MILVNCALRQDDIIKIVEGLEVDGTNPFKFKSKQGLQMFFESTYGDDEKAASFVKSQIKSTEVGKALFFSVAVK</sequence>
<evidence type="ECO:0000313" key="7">
    <source>
        <dbReference type="Proteomes" id="UP000321089"/>
    </source>
</evidence>
<evidence type="ECO:0000313" key="6">
    <source>
        <dbReference type="Proteomes" id="UP000238081"/>
    </source>
</evidence>
<dbReference type="Proteomes" id="UP000474042">
    <property type="component" value="Unassembled WGS sequence"/>
</dbReference>
<dbReference type="EMBL" id="WOFV02000012">
    <property type="protein sequence ID" value="NAS17369.1"/>
    <property type="molecule type" value="Genomic_DNA"/>
</dbReference>
<reference evidence="4 6" key="1">
    <citation type="submission" date="2016-01" db="EMBL/GenBank/DDBJ databases">
        <title>Characterization of the Clostridium difficile lineages that are prevalent in Hong Kong and China.</title>
        <authorList>
            <person name="Kwok J.S.-L."/>
            <person name="Lam W.-Y."/>
            <person name="Ip M."/>
            <person name="Chan T.-F."/>
            <person name="Hawkey P.M."/>
            <person name="Tsui S.K.-W."/>
        </authorList>
    </citation>
    <scope>NUCLEOTIDE SEQUENCE [LARGE SCALE GENOMIC DNA]</scope>
    <source>
        <strain evidence="4 6">300064</strain>
    </source>
</reference>
<dbReference type="EMBL" id="LRDH01000127">
    <property type="protein sequence ID" value="PPV13123.1"/>
    <property type="molecule type" value="Genomic_DNA"/>
</dbReference>
<dbReference type="Proteomes" id="UP000321089">
    <property type="component" value="Unassembled WGS sequence"/>
</dbReference>
<reference evidence="5 9" key="3">
    <citation type="submission" date="2019-05" db="EMBL/GenBank/DDBJ databases">
        <authorList>
            <person name="Schori C."/>
            <person name="Ahrens C."/>
        </authorList>
    </citation>
    <scope>NUCLEOTIDE SEQUENCE [LARGE SCALE GENOMIC DNA]</scope>
    <source>
        <strain evidence="5 9">DSM 10702</strain>
    </source>
</reference>
<reference evidence="1" key="2">
    <citation type="submission" date="2018-07" db="EMBL/GenBank/DDBJ databases">
        <title>Complete genome sequence of Clostridium butyricum S-45-5 isolated from human feces.</title>
        <authorList>
            <person name="Chang Y.-H."/>
            <person name="Shin Y."/>
        </authorList>
    </citation>
    <scope>NUCLEOTIDE SEQUENCE [LARGE SCALE GENOMIC DNA]</scope>
    <source>
        <strain evidence="1">S-45-5</strain>
    </source>
</reference>
<accession>A0A0A6PSS6</accession>
<evidence type="ECO:0000313" key="9">
    <source>
        <dbReference type="Proteomes" id="UP000515243"/>
    </source>
</evidence>
<dbReference type="OrthoDB" id="2881498at2"/>
<dbReference type="KEGG" id="cbut:ATN24_13315"/>
<dbReference type="GeneID" id="92944867"/>
<evidence type="ECO:0000313" key="8">
    <source>
        <dbReference type="Proteomes" id="UP000474042"/>
    </source>
</evidence>
<proteinExistence type="predicted"/>
<name>A0A0A6PSS6_CLOBU</name>
<protein>
    <submittedName>
        <fullName evidence="4">Uncharacterized protein</fullName>
    </submittedName>
</protein>
<dbReference type="Proteomes" id="UP000238081">
    <property type="component" value="Unassembled WGS sequence"/>
</dbReference>
<evidence type="ECO:0000313" key="2">
    <source>
        <dbReference type="EMBL" id="GEQ23398.1"/>
    </source>
</evidence>
<dbReference type="RefSeq" id="WP_002580843.1">
    <property type="nucleotide sequence ID" value="NZ_AP019716.1"/>
</dbReference>
<evidence type="ECO:0000313" key="5">
    <source>
        <dbReference type="EMBL" id="QMW91632.1"/>
    </source>
</evidence>
<dbReference type="EMBL" id="CP030775">
    <property type="protein sequence ID" value="AXB85513.1"/>
    <property type="molecule type" value="Genomic_DNA"/>
</dbReference>
<reference evidence="2 7" key="4">
    <citation type="submission" date="2019-07" db="EMBL/GenBank/DDBJ databases">
        <title>Whole genome shotgun sequence of Clostridium butyricum NBRC 3858.</title>
        <authorList>
            <person name="Hosoyama A."/>
            <person name="Uohara A."/>
            <person name="Ohji S."/>
            <person name="Ichikawa N."/>
        </authorList>
    </citation>
    <scope>NUCLEOTIDE SEQUENCE [LARGE SCALE GENOMIC DNA]</scope>
    <source>
        <strain evidence="2 7">NBRC 3858</strain>
    </source>
</reference>
<reference evidence="3 8" key="5">
    <citation type="submission" date="2020-01" db="EMBL/GenBank/DDBJ databases">
        <title>Genome sequence of a 1,3-propanediol producer, Clostridium butyricum S3.</title>
        <authorList>
            <person name="Zhou J."/>
        </authorList>
    </citation>
    <scope>NUCLEOTIDE SEQUENCE [LARGE SCALE GENOMIC DNA]</scope>
    <source>
        <strain evidence="3 8">S3</strain>
    </source>
</reference>
<evidence type="ECO:0000313" key="3">
    <source>
        <dbReference type="EMBL" id="NAS17369.1"/>
    </source>
</evidence>
<evidence type="ECO:0000313" key="4">
    <source>
        <dbReference type="EMBL" id="PPV13123.1"/>
    </source>
</evidence>
<gene>
    <name evidence="4" type="ORF">AWN73_17205</name>
    <name evidence="2" type="ORF">CBU02nite_39040</name>
    <name evidence="1" type="ORF">DRB99_11190</name>
    <name evidence="5" type="ORF">FF104_11835</name>
    <name evidence="3" type="ORF">GND98_005655</name>
</gene>
<dbReference type="Proteomes" id="UP000515243">
    <property type="component" value="Chromosome 1"/>
</dbReference>
<dbReference type="EMBL" id="BKBC01000110">
    <property type="protein sequence ID" value="GEQ23398.1"/>
    <property type="molecule type" value="Genomic_DNA"/>
</dbReference>
<dbReference type="AlphaFoldDB" id="A0A0A6PSS6"/>
<organism evidence="4 6">
    <name type="scientific">Clostridium butyricum</name>
    <dbReference type="NCBI Taxonomy" id="1492"/>
    <lineage>
        <taxon>Bacteria</taxon>
        <taxon>Bacillati</taxon>
        <taxon>Bacillota</taxon>
        <taxon>Clostridia</taxon>
        <taxon>Eubacteriales</taxon>
        <taxon>Clostridiaceae</taxon>
        <taxon>Clostridium</taxon>
    </lineage>
</organism>